<proteinExistence type="predicted"/>
<dbReference type="AlphaFoldDB" id="A0A841PEX5"/>
<evidence type="ECO:0000313" key="1">
    <source>
        <dbReference type="EMBL" id="MBB6411228.1"/>
    </source>
</evidence>
<sequence length="39" mass="4578">MTSEPIETPIRLRVVELVRSAFNVARERWAHTGTWQLRA</sequence>
<dbReference type="EMBL" id="JACHEF010000003">
    <property type="protein sequence ID" value="MBB6411228.1"/>
    <property type="molecule type" value="Genomic_DNA"/>
</dbReference>
<name>A0A841PEX5_9HYPH</name>
<reference evidence="1 2" key="1">
    <citation type="submission" date="2020-08" db="EMBL/GenBank/DDBJ databases">
        <title>Genomic Encyclopedia of Type Strains, Phase IV (KMG-IV): sequencing the most valuable type-strain genomes for metagenomic binning, comparative biology and taxonomic classification.</title>
        <authorList>
            <person name="Goeker M."/>
        </authorList>
    </citation>
    <scope>NUCLEOTIDE SEQUENCE [LARGE SCALE GENOMIC DNA]</scope>
    <source>
        <strain evidence="1 2">DSM 100039</strain>
    </source>
</reference>
<comment type="caution">
    <text evidence="1">The sequence shown here is derived from an EMBL/GenBank/DDBJ whole genome shotgun (WGS) entry which is preliminary data.</text>
</comment>
<gene>
    <name evidence="1" type="ORF">HNQ71_003902</name>
</gene>
<protein>
    <submittedName>
        <fullName evidence="1">Uncharacterized protein</fullName>
    </submittedName>
</protein>
<dbReference type="Proteomes" id="UP000556329">
    <property type="component" value="Unassembled WGS sequence"/>
</dbReference>
<accession>A0A841PEX5</accession>
<evidence type="ECO:0000313" key="2">
    <source>
        <dbReference type="Proteomes" id="UP000556329"/>
    </source>
</evidence>
<organism evidence="1 2">
    <name type="scientific">Mesorhizobium sangaii</name>
    <dbReference type="NCBI Taxonomy" id="505389"/>
    <lineage>
        <taxon>Bacteria</taxon>
        <taxon>Pseudomonadati</taxon>
        <taxon>Pseudomonadota</taxon>
        <taxon>Alphaproteobacteria</taxon>
        <taxon>Hyphomicrobiales</taxon>
        <taxon>Phyllobacteriaceae</taxon>
        <taxon>Mesorhizobium</taxon>
    </lineage>
</organism>
<keyword evidence="2" id="KW-1185">Reference proteome</keyword>